<evidence type="ECO:0000256" key="4">
    <source>
        <dbReference type="ARBA" id="ARBA00022723"/>
    </source>
</evidence>
<evidence type="ECO:0000313" key="13">
    <source>
        <dbReference type="EMBL" id="KTB41768.1"/>
    </source>
</evidence>
<comment type="subcellular location">
    <subcellularLocation>
        <location evidence="1">Nucleus</location>
    </subcellularLocation>
</comment>
<evidence type="ECO:0000256" key="7">
    <source>
        <dbReference type="ARBA" id="ARBA00023242"/>
    </source>
</evidence>
<feature type="domain" description="N-acetyltransferase ESCO acetyl-transferase" evidence="12">
    <location>
        <begin position="258"/>
        <end position="317"/>
    </location>
</feature>
<organism evidence="13 14">
    <name type="scientific">Moniliophthora roreri</name>
    <name type="common">Frosty pod rot fungus</name>
    <name type="synonym">Monilia roreri</name>
    <dbReference type="NCBI Taxonomy" id="221103"/>
    <lineage>
        <taxon>Eukaryota</taxon>
        <taxon>Fungi</taxon>
        <taxon>Dikarya</taxon>
        <taxon>Basidiomycota</taxon>
        <taxon>Agaricomycotina</taxon>
        <taxon>Agaricomycetes</taxon>
        <taxon>Agaricomycetidae</taxon>
        <taxon>Agaricales</taxon>
        <taxon>Marasmiineae</taxon>
        <taxon>Marasmiaceae</taxon>
        <taxon>Moniliophthora</taxon>
    </lineage>
</organism>
<dbReference type="InterPro" id="IPR016181">
    <property type="entry name" value="Acyl_CoA_acyltransferase"/>
</dbReference>
<dbReference type="SUPFAM" id="SSF55729">
    <property type="entry name" value="Acyl-CoA N-acyltransferases (Nat)"/>
    <property type="match status" value="1"/>
</dbReference>
<protein>
    <recommendedName>
        <fullName evidence="15">N-acetyltransferase ECO1</fullName>
    </recommendedName>
</protein>
<dbReference type="GO" id="GO:0008270">
    <property type="term" value="F:zinc ion binding"/>
    <property type="evidence" value="ECO:0007669"/>
    <property type="project" value="UniProtKB-KW"/>
</dbReference>
<keyword evidence="4" id="KW-0479">Metal-binding</keyword>
<evidence type="ECO:0000256" key="10">
    <source>
        <dbReference type="SAM" id="MobiDB-lite"/>
    </source>
</evidence>
<dbReference type="PANTHER" id="PTHR45884:SF2">
    <property type="entry name" value="N-ACETYLTRANSFERASE ECO"/>
    <property type="match status" value="1"/>
</dbReference>
<feature type="region of interest" description="Disordered" evidence="10">
    <location>
        <begin position="1"/>
        <end position="62"/>
    </location>
</feature>
<evidence type="ECO:0000256" key="5">
    <source>
        <dbReference type="ARBA" id="ARBA00022771"/>
    </source>
</evidence>
<dbReference type="eggNOG" id="KOG3014">
    <property type="taxonomic scope" value="Eukaryota"/>
</dbReference>
<dbReference type="Proteomes" id="UP000054988">
    <property type="component" value="Unassembled WGS sequence"/>
</dbReference>
<proteinExistence type="inferred from homology"/>
<evidence type="ECO:0000256" key="2">
    <source>
        <dbReference type="ARBA" id="ARBA00005816"/>
    </source>
</evidence>
<evidence type="ECO:0000256" key="6">
    <source>
        <dbReference type="ARBA" id="ARBA00022833"/>
    </source>
</evidence>
<evidence type="ECO:0000259" key="12">
    <source>
        <dbReference type="Pfam" id="PF13880"/>
    </source>
</evidence>
<dbReference type="InterPro" id="IPR028009">
    <property type="entry name" value="ESCO_Acetyltransf_dom"/>
</dbReference>
<keyword evidence="5" id="KW-0863">Zinc-finger</keyword>
<feature type="compositionally biased region" description="Low complexity" evidence="10">
    <location>
        <begin position="23"/>
        <end position="35"/>
    </location>
</feature>
<dbReference type="AlphaFoldDB" id="A0A0W0FZW0"/>
<dbReference type="PANTHER" id="PTHR45884">
    <property type="entry name" value="N-ACETYLTRANSFERASE ECO"/>
    <property type="match status" value="1"/>
</dbReference>
<dbReference type="InterPro" id="IPR028005">
    <property type="entry name" value="AcTrfase_ESCO_Znf_dom"/>
</dbReference>
<evidence type="ECO:0000313" key="14">
    <source>
        <dbReference type="Proteomes" id="UP000054988"/>
    </source>
</evidence>
<keyword evidence="6" id="KW-0862">Zinc</keyword>
<evidence type="ECO:0000256" key="1">
    <source>
        <dbReference type="ARBA" id="ARBA00004123"/>
    </source>
</evidence>
<evidence type="ECO:0000256" key="9">
    <source>
        <dbReference type="ARBA" id="ARBA00023315"/>
    </source>
</evidence>
<evidence type="ECO:0000256" key="8">
    <source>
        <dbReference type="ARBA" id="ARBA00023306"/>
    </source>
</evidence>
<accession>A0A0W0FZW0</accession>
<dbReference type="GO" id="GO:0061733">
    <property type="term" value="F:protein-lysine-acetyltransferase activity"/>
    <property type="evidence" value="ECO:0007669"/>
    <property type="project" value="TreeGrafter"/>
</dbReference>
<name>A0A0W0FZW0_MONRR</name>
<keyword evidence="7" id="KW-0539">Nucleus</keyword>
<dbReference type="GO" id="GO:0005634">
    <property type="term" value="C:nucleus"/>
    <property type="evidence" value="ECO:0007669"/>
    <property type="project" value="UniProtKB-SubCell"/>
</dbReference>
<dbReference type="Pfam" id="PF13878">
    <property type="entry name" value="zf-C2H2_3"/>
    <property type="match status" value="1"/>
</dbReference>
<keyword evidence="8" id="KW-0131">Cell cycle</keyword>
<keyword evidence="9" id="KW-0012">Acyltransferase</keyword>
<comment type="similarity">
    <text evidence="2">Belongs to the acetyltransferase family. ECO subfamily.</text>
</comment>
<reference evidence="13 14" key="1">
    <citation type="submission" date="2015-12" db="EMBL/GenBank/DDBJ databases">
        <title>Draft genome sequence of Moniliophthora roreri, the causal agent of frosty pod rot of cacao.</title>
        <authorList>
            <person name="Aime M.C."/>
            <person name="Diaz-Valderrama J.R."/>
            <person name="Kijpornyongpan T."/>
            <person name="Phillips-Mora W."/>
        </authorList>
    </citation>
    <scope>NUCLEOTIDE SEQUENCE [LARGE SCALE GENOMIC DNA]</scope>
    <source>
        <strain evidence="13 14">MCA 2952</strain>
    </source>
</reference>
<dbReference type="Pfam" id="PF13880">
    <property type="entry name" value="Acetyltransf_13"/>
    <property type="match status" value="1"/>
</dbReference>
<keyword evidence="3" id="KW-0808">Transferase</keyword>
<dbReference type="EMBL" id="LATX01001424">
    <property type="protein sequence ID" value="KTB41768.1"/>
    <property type="molecule type" value="Genomic_DNA"/>
</dbReference>
<evidence type="ECO:0000256" key="3">
    <source>
        <dbReference type="ARBA" id="ARBA00022679"/>
    </source>
</evidence>
<dbReference type="GO" id="GO:0007064">
    <property type="term" value="P:mitotic sister chromatid cohesion"/>
    <property type="evidence" value="ECO:0007669"/>
    <property type="project" value="TreeGrafter"/>
</dbReference>
<feature type="domain" description="N-acetyltransferase ESCO zinc-finger" evidence="11">
    <location>
        <begin position="68"/>
        <end position="105"/>
    </location>
</feature>
<gene>
    <name evidence="13" type="ORF">WG66_5560</name>
</gene>
<sequence>MSSKVKRTYGSRASRAPFPPSSPIYSASTSSVLSSGTKRPLITTDNRPTKKARLNKDKDKPKQKTLTQLHFCIDQPVLRICSLCGMSYTKGAEDDESLHRTHCARIRKSMEWSKEEEKDKDKEGVVEIDIAVQLKGGNKGRIICIKADAGGRIGSKLKALYDMMNTTLSAPSLPPNILKRSKTYLFLLPAPSALGVKEQIVGCVVAQQISTAMEIAPSKSTSRSSEQDSNSSIPRQQLVMVDSSSGIFCYPTPLPTPLGITRIFVSPAHRRQGAATKLLSAAARTFVHGCALDPRSGQVAFSQTTGDGLALMHGWGGGGVRIYDEDQE</sequence>
<evidence type="ECO:0008006" key="15">
    <source>
        <dbReference type="Google" id="ProtNLM"/>
    </source>
</evidence>
<comment type="caution">
    <text evidence="13">The sequence shown here is derived from an EMBL/GenBank/DDBJ whole genome shotgun (WGS) entry which is preliminary data.</text>
</comment>
<evidence type="ECO:0000259" key="11">
    <source>
        <dbReference type="Pfam" id="PF13878"/>
    </source>
</evidence>
<dbReference type="GO" id="GO:0000785">
    <property type="term" value="C:chromatin"/>
    <property type="evidence" value="ECO:0007669"/>
    <property type="project" value="TreeGrafter"/>
</dbReference>
<dbReference type="CDD" id="cd04301">
    <property type="entry name" value="NAT_SF"/>
    <property type="match status" value="1"/>
</dbReference>